<keyword evidence="5 6" id="KW-0472">Membrane</keyword>
<dbReference type="Pfam" id="PF01040">
    <property type="entry name" value="UbiA"/>
    <property type="match status" value="1"/>
</dbReference>
<accession>A0A077EE70</accession>
<reference evidence="7" key="1">
    <citation type="journal article" date="2013" name="Lancet">
        <title>First case of E anophelis outbreak in an intensive-care unit.</title>
        <authorList>
            <person name="Teo J."/>
            <person name="Tan S.Y."/>
            <person name="Tay M."/>
            <person name="Ding Y."/>
            <person name="Kjelleberg S."/>
            <person name="Givskov M."/>
            <person name="Lin R.T."/>
            <person name="Yang L."/>
        </authorList>
    </citation>
    <scope>NUCLEOTIDE SEQUENCE [LARGE SCALE GENOMIC DNA]</scope>
    <source>
        <strain evidence="7">NUHP1</strain>
    </source>
</reference>
<name>A0A077EE70_9FLAO</name>
<evidence type="ECO:0000256" key="1">
    <source>
        <dbReference type="ARBA" id="ARBA00004141"/>
    </source>
</evidence>
<dbReference type="InterPro" id="IPR044878">
    <property type="entry name" value="UbiA_sf"/>
</dbReference>
<evidence type="ECO:0000256" key="6">
    <source>
        <dbReference type="SAM" id="Phobius"/>
    </source>
</evidence>
<feature type="transmembrane region" description="Helical" evidence="6">
    <location>
        <begin position="274"/>
        <end position="296"/>
    </location>
</feature>
<sequence>MKNRLLSRLSVFIGFLLGARAFVTFLLIFALYVSTFFLFNQEESLKSFVFDYKVHGIIFCSFLSIMAGGIINQFYDREKDKITKPFRSKLQSFLGQKYYLYVYLTLNVLSLGIAAFISERVFIFFLIYQFLMWFYSHKLSKILIINNLTFVGLSLYPFFGMLIYYQTYSAHLMMMSAFLFLILLTIDIVKDLLTSNADRIFGYDTIANKFGVKTTKIVAIVLLILNIIVSALIIRGNAVHYLMSYYFCVGMFIQVVVVYLLLNRTKFHSFSALNLLRLWVFIGILCMLSDGILTYLHY</sequence>
<dbReference type="RefSeq" id="WP_009084588.1">
    <property type="nucleotide sequence ID" value="NZ_CP007547.1"/>
</dbReference>
<keyword evidence="2" id="KW-1003">Cell membrane</keyword>
<dbReference type="Proteomes" id="UP000028933">
    <property type="component" value="Chromosome"/>
</dbReference>
<evidence type="ECO:0000256" key="4">
    <source>
        <dbReference type="ARBA" id="ARBA00022989"/>
    </source>
</evidence>
<feature type="transmembrane region" description="Helical" evidence="6">
    <location>
        <begin position="96"/>
        <end position="115"/>
    </location>
</feature>
<evidence type="ECO:0000256" key="5">
    <source>
        <dbReference type="ARBA" id="ARBA00023136"/>
    </source>
</evidence>
<dbReference type="EMBL" id="CP007547">
    <property type="protein sequence ID" value="AIL45802.1"/>
    <property type="molecule type" value="Genomic_DNA"/>
</dbReference>
<dbReference type="PANTHER" id="PTHR42723:SF1">
    <property type="entry name" value="CHLOROPHYLL SYNTHASE, CHLOROPLASTIC"/>
    <property type="match status" value="1"/>
</dbReference>
<dbReference type="GO" id="GO:0016020">
    <property type="term" value="C:membrane"/>
    <property type="evidence" value="ECO:0007669"/>
    <property type="project" value="UniProtKB-SubCell"/>
</dbReference>
<dbReference type="InterPro" id="IPR000537">
    <property type="entry name" value="UbiA_prenyltransferase"/>
</dbReference>
<feature type="transmembrane region" description="Helical" evidence="6">
    <location>
        <begin position="217"/>
        <end position="236"/>
    </location>
</feature>
<feature type="transmembrane region" description="Helical" evidence="6">
    <location>
        <begin position="171"/>
        <end position="189"/>
    </location>
</feature>
<reference evidence="7" key="2">
    <citation type="journal article" date="2015" name="Genome Biol. Evol.">
        <title>Complete Genome Sequence and Transcriptomic Analysis of the Novel Pathogen Elizabethkingia anophelis in Response to Oxidative Stress.</title>
        <authorList>
            <person name="Li Y."/>
            <person name="Liu Y."/>
            <person name="Chew S.C."/>
            <person name="Tay M."/>
            <person name="Salido M.M."/>
            <person name="Teo J."/>
            <person name="Lauro F.M."/>
            <person name="Givskov M."/>
            <person name="Yang L."/>
        </authorList>
    </citation>
    <scope>NUCLEOTIDE SEQUENCE</scope>
    <source>
        <strain evidence="7">NUHP1</strain>
    </source>
</reference>
<dbReference type="AlphaFoldDB" id="A0A077EE70"/>
<organism evidence="7 8">
    <name type="scientific">Elizabethkingia anophelis NUHP1</name>
    <dbReference type="NCBI Taxonomy" id="1338011"/>
    <lineage>
        <taxon>Bacteria</taxon>
        <taxon>Pseudomonadati</taxon>
        <taxon>Bacteroidota</taxon>
        <taxon>Flavobacteriia</taxon>
        <taxon>Flavobacteriales</taxon>
        <taxon>Weeksellaceae</taxon>
        <taxon>Elizabethkingia</taxon>
    </lineage>
</organism>
<feature type="transmembrane region" description="Helical" evidence="6">
    <location>
        <begin position="12"/>
        <end position="34"/>
    </location>
</feature>
<feature type="transmembrane region" description="Helical" evidence="6">
    <location>
        <begin position="242"/>
        <end position="262"/>
    </location>
</feature>
<protein>
    <submittedName>
        <fullName evidence="7">(S)-2,3-di-O-geranylgeranylglyceryl phosphate synthase-like protein</fullName>
    </submittedName>
</protein>
<dbReference type="GeneID" id="56683101"/>
<feature type="transmembrane region" description="Helical" evidence="6">
    <location>
        <begin position="143"/>
        <end position="165"/>
    </location>
</feature>
<dbReference type="Gene3D" id="1.10.357.140">
    <property type="entry name" value="UbiA prenyltransferase"/>
    <property type="match status" value="1"/>
</dbReference>
<dbReference type="GO" id="GO:0016765">
    <property type="term" value="F:transferase activity, transferring alkyl or aryl (other than methyl) groups"/>
    <property type="evidence" value="ECO:0007669"/>
    <property type="project" value="InterPro"/>
</dbReference>
<dbReference type="InterPro" id="IPR050475">
    <property type="entry name" value="Prenyltransferase_related"/>
</dbReference>
<keyword evidence="3 6" id="KW-0812">Transmembrane</keyword>
<dbReference type="eggNOG" id="COG0382">
    <property type="taxonomic scope" value="Bacteria"/>
</dbReference>
<evidence type="ECO:0000256" key="2">
    <source>
        <dbReference type="ARBA" id="ARBA00022475"/>
    </source>
</evidence>
<dbReference type="PANTHER" id="PTHR42723">
    <property type="entry name" value="CHLOROPHYLL SYNTHASE"/>
    <property type="match status" value="1"/>
</dbReference>
<proteinExistence type="predicted"/>
<evidence type="ECO:0000313" key="8">
    <source>
        <dbReference type="Proteomes" id="UP000028933"/>
    </source>
</evidence>
<keyword evidence="4 6" id="KW-1133">Transmembrane helix</keyword>
<evidence type="ECO:0000256" key="3">
    <source>
        <dbReference type="ARBA" id="ARBA00022692"/>
    </source>
</evidence>
<evidence type="ECO:0000313" key="7">
    <source>
        <dbReference type="EMBL" id="AIL45802.1"/>
    </source>
</evidence>
<dbReference type="STRING" id="1338011.BD94_2027"/>
<feature type="transmembrane region" description="Helical" evidence="6">
    <location>
        <begin position="54"/>
        <end position="75"/>
    </location>
</feature>
<feature type="transmembrane region" description="Helical" evidence="6">
    <location>
        <begin position="121"/>
        <end position="136"/>
    </location>
</feature>
<comment type="subcellular location">
    <subcellularLocation>
        <location evidence="1">Membrane</location>
        <topology evidence="1">Multi-pass membrane protein</topology>
    </subcellularLocation>
</comment>
<dbReference type="HOGENOM" id="CLU_073311_0_0_10"/>
<gene>
    <name evidence="7" type="ORF">BD94_2027</name>
</gene>
<dbReference type="KEGG" id="eao:BD94_2027"/>